<protein>
    <submittedName>
        <fullName evidence="2">Uncharacterized protein</fullName>
    </submittedName>
</protein>
<evidence type="ECO:0000313" key="3">
    <source>
        <dbReference type="Proteomes" id="UP000309952"/>
    </source>
</evidence>
<keyword evidence="1" id="KW-0812">Transmembrane</keyword>
<dbReference type="KEGG" id="bvy:NCTC9239_03230"/>
<sequence>MMNKLLVLLILGVVLAVLRAMAVGLAALLLLTLIGSFIARPKKTLAFLGTLGLSALAVAQPLACIVALAVVGIVIVVSGRRRSPAPRKQLDHPH</sequence>
<organism evidence="2 3">
    <name type="scientific">Brevundimonas vancanneytii</name>
    <dbReference type="NCBI Taxonomy" id="1325724"/>
    <lineage>
        <taxon>Bacteria</taxon>
        <taxon>Pseudomonadati</taxon>
        <taxon>Pseudomonadota</taxon>
        <taxon>Alphaproteobacteria</taxon>
        <taxon>Caulobacterales</taxon>
        <taxon>Caulobacteraceae</taxon>
        <taxon>Brevundimonas</taxon>
    </lineage>
</organism>
<evidence type="ECO:0000256" key="1">
    <source>
        <dbReference type="SAM" id="Phobius"/>
    </source>
</evidence>
<proteinExistence type="predicted"/>
<reference evidence="2 3" key="1">
    <citation type="submission" date="2019-04" db="EMBL/GenBank/DDBJ databases">
        <authorList>
            <consortium name="Pathogen Informatics"/>
        </authorList>
    </citation>
    <scope>NUCLEOTIDE SEQUENCE [LARGE SCALE GENOMIC DNA]</scope>
    <source>
        <strain evidence="2 3">NCTC9239</strain>
    </source>
</reference>
<dbReference type="RefSeq" id="WP_138142207.1">
    <property type="nucleotide sequence ID" value="NZ_LR588407.1"/>
</dbReference>
<keyword evidence="1" id="KW-0472">Membrane</keyword>
<dbReference type="AlphaFoldDB" id="A0A4P1KH45"/>
<accession>A0A4P1KH45</accession>
<dbReference type="EMBL" id="LR588407">
    <property type="protein sequence ID" value="VTO19768.1"/>
    <property type="molecule type" value="Genomic_DNA"/>
</dbReference>
<keyword evidence="3" id="KW-1185">Reference proteome</keyword>
<name>A0A4P1KH45_9CAUL</name>
<gene>
    <name evidence="2" type="ORF">NCTC9239_03230</name>
</gene>
<evidence type="ECO:0000313" key="2">
    <source>
        <dbReference type="EMBL" id="VTO19768.1"/>
    </source>
</evidence>
<feature type="transmembrane region" description="Helical" evidence="1">
    <location>
        <begin position="46"/>
        <end position="79"/>
    </location>
</feature>
<dbReference type="Proteomes" id="UP000309952">
    <property type="component" value="Chromosome"/>
</dbReference>
<keyword evidence="1" id="KW-1133">Transmembrane helix</keyword>